<dbReference type="GeneID" id="90133977"/>
<dbReference type="GO" id="GO:0005886">
    <property type="term" value="C:plasma membrane"/>
    <property type="evidence" value="ECO:0007669"/>
    <property type="project" value="InterPro"/>
</dbReference>
<dbReference type="GO" id="GO:0008556">
    <property type="term" value="F:P-type potassium transmembrane transporter activity"/>
    <property type="evidence" value="ECO:0007669"/>
    <property type="project" value="InterPro"/>
</dbReference>
<reference evidence="1 2" key="1">
    <citation type="journal article" date="2017" name="BMC Genomics">
        <title>Genome sequencing of 39 Akkermansia muciniphila isolates reveals its population structure, genomic and functional diverisity, and global distribution in mammalian gut microbiotas.</title>
        <authorList>
            <person name="Guo X."/>
            <person name="Li S."/>
            <person name="Zhang J."/>
            <person name="Wu F."/>
            <person name="Li X."/>
            <person name="Wu D."/>
            <person name="Zhang M."/>
            <person name="Ou Z."/>
            <person name="Jie Z."/>
            <person name="Yan Q."/>
            <person name="Li P."/>
            <person name="Yi J."/>
            <person name="Peng Y."/>
        </authorList>
    </citation>
    <scope>NUCLEOTIDE SEQUENCE [LARGE SCALE GENOMIC DNA]</scope>
    <source>
        <strain evidence="1 2">GP28</strain>
    </source>
</reference>
<gene>
    <name evidence="1" type="primary">kdpF</name>
    <name evidence="1" type="ORF">CXT95_10895</name>
</gene>
<name>A0A2N8J198_9BACT</name>
<dbReference type="AlphaFoldDB" id="A0A2N8J198"/>
<dbReference type="InterPro" id="IPR011726">
    <property type="entry name" value="KdpF"/>
</dbReference>
<accession>A0A2N8J198</accession>
<dbReference type="RefSeq" id="WP_081429137.1">
    <property type="nucleotide sequence ID" value="NZ_AP021898.1"/>
</dbReference>
<protein>
    <submittedName>
        <fullName evidence="1">K(+)-transporting ATPase subunit F</fullName>
    </submittedName>
</protein>
<sequence>MYTLLFVISLIVFGYLMYVLIKPEKF</sequence>
<dbReference type="EMBL" id="PJLB01000012">
    <property type="protein sequence ID" value="PNC99910.1"/>
    <property type="molecule type" value="Genomic_DNA"/>
</dbReference>
<dbReference type="Proteomes" id="UP000236075">
    <property type="component" value="Unassembled WGS sequence"/>
</dbReference>
<organism evidence="1 2">
    <name type="scientific">Akkermansia muciniphila</name>
    <dbReference type="NCBI Taxonomy" id="239935"/>
    <lineage>
        <taxon>Bacteria</taxon>
        <taxon>Pseudomonadati</taxon>
        <taxon>Verrucomicrobiota</taxon>
        <taxon>Verrucomicrobiia</taxon>
        <taxon>Verrucomicrobiales</taxon>
        <taxon>Akkermansiaceae</taxon>
        <taxon>Akkermansia</taxon>
    </lineage>
</organism>
<comment type="caution">
    <text evidence="1">The sequence shown here is derived from an EMBL/GenBank/DDBJ whole genome shotgun (WGS) entry which is preliminary data.</text>
</comment>
<dbReference type="NCBIfam" id="TIGR02115">
    <property type="entry name" value="potass_kdpF"/>
    <property type="match status" value="1"/>
</dbReference>
<evidence type="ECO:0000313" key="1">
    <source>
        <dbReference type="EMBL" id="PNC99910.1"/>
    </source>
</evidence>
<dbReference type="Pfam" id="PF09604">
    <property type="entry name" value="Potass_KdpF"/>
    <property type="match status" value="1"/>
</dbReference>
<proteinExistence type="predicted"/>
<evidence type="ECO:0000313" key="2">
    <source>
        <dbReference type="Proteomes" id="UP000236075"/>
    </source>
</evidence>